<dbReference type="OrthoDB" id="2555519at2759"/>
<feature type="compositionally biased region" description="Basic and acidic residues" evidence="1">
    <location>
        <begin position="274"/>
        <end position="288"/>
    </location>
</feature>
<dbReference type="PANTHER" id="PTHR38701">
    <property type="entry name" value="CHROMOSOME 8, WHOLE GENOME SHOTGUN SEQUENCE"/>
    <property type="match status" value="1"/>
</dbReference>
<organism evidence="2 3">
    <name type="scientific">Ajellomyces capsulatus (strain H143)</name>
    <name type="common">Darling's disease fungus</name>
    <name type="synonym">Histoplasma capsulatum</name>
    <dbReference type="NCBI Taxonomy" id="544712"/>
    <lineage>
        <taxon>Eukaryota</taxon>
        <taxon>Fungi</taxon>
        <taxon>Dikarya</taxon>
        <taxon>Ascomycota</taxon>
        <taxon>Pezizomycotina</taxon>
        <taxon>Eurotiomycetes</taxon>
        <taxon>Eurotiomycetidae</taxon>
        <taxon>Onygenales</taxon>
        <taxon>Ajellomycetaceae</taxon>
        <taxon>Histoplasma</taxon>
    </lineage>
</organism>
<dbReference type="Proteomes" id="UP000002624">
    <property type="component" value="Unassembled WGS sequence"/>
</dbReference>
<feature type="region of interest" description="Disordered" evidence="1">
    <location>
        <begin position="85"/>
        <end position="108"/>
    </location>
</feature>
<dbReference type="PANTHER" id="PTHR38701:SF1">
    <property type="entry name" value="UP-REGULATED DURING SEPTATION PROTEIN 1 DOMAIN-CONTAINING PROTEIN"/>
    <property type="match status" value="1"/>
</dbReference>
<evidence type="ECO:0000313" key="3">
    <source>
        <dbReference type="Proteomes" id="UP000002624"/>
    </source>
</evidence>
<feature type="compositionally biased region" description="Polar residues" evidence="1">
    <location>
        <begin position="1"/>
        <end position="29"/>
    </location>
</feature>
<gene>
    <name evidence="2" type="ORF">HCDG_05523</name>
</gene>
<dbReference type="AlphaFoldDB" id="C6HH42"/>
<feature type="compositionally biased region" description="Polar residues" evidence="1">
    <location>
        <begin position="48"/>
        <end position="59"/>
    </location>
</feature>
<feature type="region of interest" description="Disordered" evidence="1">
    <location>
        <begin position="457"/>
        <end position="476"/>
    </location>
</feature>
<protein>
    <submittedName>
        <fullName evidence="2">Uncharacterized protein</fullName>
    </submittedName>
</protein>
<name>C6HH42_AJECH</name>
<dbReference type="VEuPathDB" id="FungiDB:HCDG_05523"/>
<dbReference type="STRING" id="544712.C6HH42"/>
<feature type="region of interest" description="Disordered" evidence="1">
    <location>
        <begin position="171"/>
        <end position="291"/>
    </location>
</feature>
<reference evidence="3" key="1">
    <citation type="submission" date="2009-05" db="EMBL/GenBank/DDBJ databases">
        <title>The genome sequence of Ajellomyces capsulatus strain H143.</title>
        <authorList>
            <person name="Champion M."/>
            <person name="Cuomo C.A."/>
            <person name="Ma L.-J."/>
            <person name="Henn M.R."/>
            <person name="Sil A."/>
            <person name="Goldman B."/>
            <person name="Young S.K."/>
            <person name="Kodira C.D."/>
            <person name="Zeng Q."/>
            <person name="Koehrsen M."/>
            <person name="Alvarado L."/>
            <person name="Berlin A.M."/>
            <person name="Borenstein D."/>
            <person name="Chen Z."/>
            <person name="Engels R."/>
            <person name="Freedman E."/>
            <person name="Gellesch M."/>
            <person name="Goldberg J."/>
            <person name="Griggs A."/>
            <person name="Gujja S."/>
            <person name="Heiman D.I."/>
            <person name="Hepburn T.A."/>
            <person name="Howarth C."/>
            <person name="Jen D."/>
            <person name="Larson L."/>
            <person name="Lewis B."/>
            <person name="Mehta T."/>
            <person name="Park D."/>
            <person name="Pearson M."/>
            <person name="Roberts A."/>
            <person name="Saif S."/>
            <person name="Shea T.D."/>
            <person name="Shenoy N."/>
            <person name="Sisk P."/>
            <person name="Stolte C."/>
            <person name="Sykes S."/>
            <person name="Walk T."/>
            <person name="White J."/>
            <person name="Yandava C."/>
            <person name="Klein B."/>
            <person name="McEwen J.G."/>
            <person name="Puccia R."/>
            <person name="Goldman G.H."/>
            <person name="Felipe M.S."/>
            <person name="Nino-Vega G."/>
            <person name="San-Blas G."/>
            <person name="Taylor J.W."/>
            <person name="Mendoza L."/>
            <person name="Galagan J.E."/>
            <person name="Nusbaum C."/>
            <person name="Birren B.W."/>
        </authorList>
    </citation>
    <scope>NUCLEOTIDE SEQUENCE [LARGE SCALE GENOMIC DNA]</scope>
    <source>
        <strain evidence="3">H143</strain>
    </source>
</reference>
<evidence type="ECO:0000256" key="1">
    <source>
        <dbReference type="SAM" id="MobiDB-lite"/>
    </source>
</evidence>
<dbReference type="HOGENOM" id="CLU_012103_1_0_1"/>
<accession>C6HH42</accession>
<sequence length="476" mass="52353">MASNKHPNGQQAKPFTPTMSSTFRATKNPLTPKLAGYTPTRTNRKTVETQSSQQQRNGISRASALNLTSSLVSDNVTPKSAFRLARRDGSSAAETETSPALQYPPCTATNDAPQVVSPVDETPKRNNPTVSIARLARARSVANDTQFVASTSRPTSSCGGSATSSMFFHVNDTRSPLSPRDLDTRPGSLQKQNAPTTFLYADGTISDDSHREGPKPATPSEKAPRVSLLRPPDLVFPPQSKQPYTPPTLARDSQIIRHDRMPAGSHSTPSPTVDARRDQQSLTQHDHPAMSLDSIRRSSHTKSTNKMNELASNARRERKVLDLEINDDRSDLSLMENSDEDLLSSSDEESTHSRTWTANINDTTEHDLKHRIGDEKRFLLDLTKHRQLLIDSQQMNQSIRRCLGWTESLIQEGKKALDYHVRVSDIDIGGRVLAPDELEGETEGGRGLLSPTSAVAELYSPPMAKHPTPSDIRLSD</sequence>
<feature type="compositionally biased region" description="Polar residues" evidence="1">
    <location>
        <begin position="187"/>
        <end position="196"/>
    </location>
</feature>
<dbReference type="OMA" id="EYSVHVN"/>
<feature type="region of interest" description="Disordered" evidence="1">
    <location>
        <begin position="1"/>
        <end position="59"/>
    </location>
</feature>
<proteinExistence type="predicted"/>
<dbReference type="EMBL" id="GG692427">
    <property type="protein sequence ID" value="EER40126.1"/>
    <property type="molecule type" value="Genomic_DNA"/>
</dbReference>
<evidence type="ECO:0000313" key="2">
    <source>
        <dbReference type="EMBL" id="EER40126.1"/>
    </source>
</evidence>